<dbReference type="NCBIfam" id="TIGR04223">
    <property type="entry name" value="quorum_AgrD"/>
    <property type="match status" value="1"/>
</dbReference>
<gene>
    <name evidence="2" type="ORF">L7E55_06025</name>
</gene>
<sequence>MKHKLFAFAVTVLLLLASITSASACGIGSYQPEVPESLRR</sequence>
<evidence type="ECO:0000256" key="1">
    <source>
        <dbReference type="SAM" id="SignalP"/>
    </source>
</evidence>
<keyword evidence="3" id="KW-1185">Reference proteome</keyword>
<evidence type="ECO:0000313" key="2">
    <source>
        <dbReference type="EMBL" id="MDF9407920.1"/>
    </source>
</evidence>
<dbReference type="PROSITE" id="PS51257">
    <property type="entry name" value="PROKAR_LIPOPROTEIN"/>
    <property type="match status" value="1"/>
</dbReference>
<evidence type="ECO:0000313" key="3">
    <source>
        <dbReference type="Proteomes" id="UP001154312"/>
    </source>
</evidence>
<dbReference type="RefSeq" id="WP_277443174.1">
    <property type="nucleotide sequence ID" value="NZ_JAKOAV010000008.1"/>
</dbReference>
<dbReference type="AlphaFoldDB" id="A0A9X4H1A6"/>
<dbReference type="InterPro" id="IPR009229">
    <property type="entry name" value="AgrD"/>
</dbReference>
<dbReference type="EMBL" id="JAKOAV010000008">
    <property type="protein sequence ID" value="MDF9407920.1"/>
    <property type="molecule type" value="Genomic_DNA"/>
</dbReference>
<reference evidence="2" key="1">
    <citation type="submission" date="2022-02" db="EMBL/GenBank/DDBJ databases">
        <authorList>
            <person name="Leng L."/>
        </authorList>
    </citation>
    <scope>NUCLEOTIDE SEQUENCE</scope>
    <source>
        <strain evidence="2">JI</strain>
    </source>
</reference>
<feature type="chain" id="PRO_5040756194" evidence="1">
    <location>
        <begin position="25"/>
        <end position="40"/>
    </location>
</feature>
<keyword evidence="1" id="KW-0732">Signal</keyword>
<proteinExistence type="predicted"/>
<feature type="signal peptide" evidence="1">
    <location>
        <begin position="1"/>
        <end position="24"/>
    </location>
</feature>
<protein>
    <submittedName>
        <fullName evidence="2">Cyclic lactone autoinducer peptide</fullName>
    </submittedName>
</protein>
<dbReference type="Proteomes" id="UP001154312">
    <property type="component" value="Unassembled WGS sequence"/>
</dbReference>
<accession>A0A9X4H1A6</accession>
<name>A0A9X4H1A6_9FIRM</name>
<organism evidence="2 3">
    <name type="scientific">Pelotomaculum isophthalicicum JI</name>
    <dbReference type="NCBI Taxonomy" id="947010"/>
    <lineage>
        <taxon>Bacteria</taxon>
        <taxon>Bacillati</taxon>
        <taxon>Bacillota</taxon>
        <taxon>Clostridia</taxon>
        <taxon>Eubacteriales</taxon>
        <taxon>Desulfotomaculaceae</taxon>
        <taxon>Pelotomaculum</taxon>
    </lineage>
</organism>
<comment type="caution">
    <text evidence="2">The sequence shown here is derived from an EMBL/GenBank/DDBJ whole genome shotgun (WGS) entry which is preliminary data.</text>
</comment>